<evidence type="ECO:0000313" key="1">
    <source>
        <dbReference type="EMBL" id="TLP62294.1"/>
    </source>
</evidence>
<dbReference type="OrthoDB" id="3495681at2"/>
<reference evidence="1" key="1">
    <citation type="submission" date="2019-05" db="EMBL/GenBank/DDBJ databases">
        <title>Isolation, diversity and antifungal activity of Actinobacteria from wheat.</title>
        <authorList>
            <person name="Yu B."/>
        </authorList>
    </citation>
    <scope>NUCLEOTIDE SEQUENCE [LARGE SCALE GENOMIC DNA]</scope>
    <source>
        <strain evidence="1">NEAU-HEGS1-5</strain>
    </source>
</reference>
<keyword evidence="2" id="KW-1185">Reference proteome</keyword>
<dbReference type="AlphaFoldDB" id="A0A5R8Z9W1"/>
<organism evidence="1 2">
    <name type="scientific">Microbispora triticiradicis</name>
    <dbReference type="NCBI Taxonomy" id="2200763"/>
    <lineage>
        <taxon>Bacteria</taxon>
        <taxon>Bacillati</taxon>
        <taxon>Actinomycetota</taxon>
        <taxon>Actinomycetes</taxon>
        <taxon>Streptosporangiales</taxon>
        <taxon>Streptosporangiaceae</taxon>
        <taxon>Microbispora</taxon>
    </lineage>
</organism>
<dbReference type="Gene3D" id="1.10.287.1490">
    <property type="match status" value="1"/>
</dbReference>
<name>A0A5R8Z9W1_9ACTN</name>
<gene>
    <name evidence="1" type="ORF">FED44_10090</name>
</gene>
<proteinExistence type="predicted"/>
<comment type="caution">
    <text evidence="1">The sequence shown here is derived from an EMBL/GenBank/DDBJ whole genome shotgun (WGS) entry which is preliminary data.</text>
</comment>
<evidence type="ECO:0000313" key="2">
    <source>
        <dbReference type="Proteomes" id="UP000309033"/>
    </source>
</evidence>
<dbReference type="EMBL" id="VANP01000003">
    <property type="protein sequence ID" value="TLP62294.1"/>
    <property type="molecule type" value="Genomic_DNA"/>
</dbReference>
<protein>
    <submittedName>
        <fullName evidence="1">Uncharacterized protein</fullName>
    </submittedName>
</protein>
<accession>A0A5R8Z9W1</accession>
<dbReference type="Proteomes" id="UP000309033">
    <property type="component" value="Unassembled WGS sequence"/>
</dbReference>
<sequence>MEHSSHNLLQAGSQTAISDRMRELLARAAQDHVYEQRTQGAALDDIRQRLEGMEWLLREVRERELGGLGAALEAITQRLDDLAARPPAWAEGLAQHVELLRGHVEEAGGRTQGLADRMTEFAHRLGKFQGGMEAAAGRFTRLDKALASLTERTERLEAVVIERLDGVTATVAGLSAGVGDVAASVDEMSTTLAGMNADLTLTAGAVAPLAEAVRSRPDREQIAETVSDAVTRAMEPAHGDVARRLAALEETMLALAEVLLRPAHSSAHGSAHGHARDRTD</sequence>